<comment type="caution">
    <text evidence="2">The sequence shown here is derived from an EMBL/GenBank/DDBJ whole genome shotgun (WGS) entry which is preliminary data.</text>
</comment>
<protein>
    <recommendedName>
        <fullName evidence="4">Endonuclease/exonuclease/phosphatase domain-containing protein</fullName>
    </recommendedName>
</protein>
<evidence type="ECO:0000256" key="1">
    <source>
        <dbReference type="SAM" id="MobiDB-lite"/>
    </source>
</evidence>
<dbReference type="SUPFAM" id="SSF56219">
    <property type="entry name" value="DNase I-like"/>
    <property type="match status" value="1"/>
</dbReference>
<organism evidence="2 3">
    <name type="scientific">Prorocentrum cordatum</name>
    <dbReference type="NCBI Taxonomy" id="2364126"/>
    <lineage>
        <taxon>Eukaryota</taxon>
        <taxon>Sar</taxon>
        <taxon>Alveolata</taxon>
        <taxon>Dinophyceae</taxon>
        <taxon>Prorocentrales</taxon>
        <taxon>Prorocentraceae</taxon>
        <taxon>Prorocentrum</taxon>
    </lineage>
</organism>
<dbReference type="Proteomes" id="UP001189429">
    <property type="component" value="Unassembled WGS sequence"/>
</dbReference>
<accession>A0ABN9Y3T7</accession>
<dbReference type="EMBL" id="CAUYUJ010021530">
    <property type="protein sequence ID" value="CAK0905280.1"/>
    <property type="molecule type" value="Genomic_DNA"/>
</dbReference>
<gene>
    <name evidence="2" type="ORF">PCOR1329_LOCUS81028</name>
</gene>
<keyword evidence="3" id="KW-1185">Reference proteome</keyword>
<sequence length="528" mass="59415">MHDGPRAKRPRHDPAGGDDAGGDADQPMESDTTPDPMQLQARTINVTSLAKARRTTILSSRDAMAAGIVCLQEIRQRELRPRHGMVGIRAARATVLSTYGPAELDRDWFHRSFTFFRTLGHLGHPIFIAGDLNWRPTYAGVIGHGWRLDTAADGSPSTTTTVNTCPTRALFWGSPDARPPLHTNTTLLAGIPHHGLVSYTLNVPYTEQTTHRLRQTATYAPARDAPPEERALMQELIDLEFHAPLISDDDDSNPPLTDRWDYWHLRAEQAMLVAVDRGCMQLDQLAERPKGSKPTTRRTLHSPAHRLDQSIALLRLQRLHRALAEHLRQGGRSDDYLAPRHHRSVAQAALDGVLNAQACGTPCYSDALHWIYQATSAEQARLQDGANRQRRQRFATWSNDLWSYTTPMFKATPPTPAMNVHDMRRQWHDQWCPDNYDGDSHHQRWKTYEADTVFPKSDKASDWTPSWGQFREAIQRAKGCLGLDGWSCKELRALAHWFPAIVRELFDLWTAAPTAAAQAKGHLSPDLP</sequence>
<reference evidence="2" key="1">
    <citation type="submission" date="2023-10" db="EMBL/GenBank/DDBJ databases">
        <authorList>
            <person name="Chen Y."/>
            <person name="Shah S."/>
            <person name="Dougan E. K."/>
            <person name="Thang M."/>
            <person name="Chan C."/>
        </authorList>
    </citation>
    <scope>NUCLEOTIDE SEQUENCE [LARGE SCALE GENOMIC DNA]</scope>
</reference>
<feature type="region of interest" description="Disordered" evidence="1">
    <location>
        <begin position="1"/>
        <end position="38"/>
    </location>
</feature>
<evidence type="ECO:0008006" key="4">
    <source>
        <dbReference type="Google" id="ProtNLM"/>
    </source>
</evidence>
<dbReference type="InterPro" id="IPR036691">
    <property type="entry name" value="Endo/exonu/phosph_ase_sf"/>
</dbReference>
<evidence type="ECO:0000313" key="3">
    <source>
        <dbReference type="Proteomes" id="UP001189429"/>
    </source>
</evidence>
<name>A0ABN9Y3T7_9DINO</name>
<feature type="compositionally biased region" description="Polar residues" evidence="1">
    <location>
        <begin position="29"/>
        <end position="38"/>
    </location>
</feature>
<evidence type="ECO:0000313" key="2">
    <source>
        <dbReference type="EMBL" id="CAK0905280.1"/>
    </source>
</evidence>
<proteinExistence type="predicted"/>